<sequence>MPFPPATTLAPSSAIQGGGPSTLLADATSPGRSEPAIPSAPHNQGGGDGNDWATESPVNANTLESSKSKARENPRLPANQEAETAAIPQQPETPKLRAQELDLEFDMAALSLDSPTLNDRPTQGDIDAEMADSLLQGSESGAGTSSSTRPQSTRRKGTHDGSVSSSSEPQHMLRSGPKRTSPIDSTLPAPTPSSTPTVEEDGSGEHGRKRRKMRS</sequence>
<evidence type="ECO:0000256" key="1">
    <source>
        <dbReference type="SAM" id="MobiDB-lite"/>
    </source>
</evidence>
<reference evidence="2 3" key="1">
    <citation type="submission" date="2019-10" db="EMBL/GenBank/DDBJ databases">
        <authorList>
            <person name="Palmer J.M."/>
        </authorList>
    </citation>
    <scope>NUCLEOTIDE SEQUENCE [LARGE SCALE GENOMIC DNA]</scope>
    <source>
        <strain evidence="2 3">TWF696</strain>
    </source>
</reference>
<evidence type="ECO:0000313" key="2">
    <source>
        <dbReference type="EMBL" id="KAK6353029.1"/>
    </source>
</evidence>
<evidence type="ECO:0000313" key="3">
    <source>
        <dbReference type="Proteomes" id="UP001375240"/>
    </source>
</evidence>
<comment type="caution">
    <text evidence="2">The sequence shown here is derived from an EMBL/GenBank/DDBJ whole genome shotgun (WGS) entry which is preliminary data.</text>
</comment>
<dbReference type="EMBL" id="JAVHNQ010000003">
    <property type="protein sequence ID" value="KAK6353029.1"/>
    <property type="molecule type" value="Genomic_DNA"/>
</dbReference>
<dbReference type="Proteomes" id="UP001375240">
    <property type="component" value="Unassembled WGS sequence"/>
</dbReference>
<keyword evidence="3" id="KW-1185">Reference proteome</keyword>
<accession>A0AAV9V0P9</accession>
<protein>
    <submittedName>
        <fullName evidence="2">Uncharacterized protein</fullName>
    </submittedName>
</protein>
<feature type="compositionally biased region" description="Low complexity" evidence="1">
    <location>
        <begin position="137"/>
        <end position="151"/>
    </location>
</feature>
<gene>
    <name evidence="2" type="ORF">TWF696_005020</name>
</gene>
<organism evidence="2 3">
    <name type="scientific">Orbilia brochopaga</name>
    <dbReference type="NCBI Taxonomy" id="3140254"/>
    <lineage>
        <taxon>Eukaryota</taxon>
        <taxon>Fungi</taxon>
        <taxon>Dikarya</taxon>
        <taxon>Ascomycota</taxon>
        <taxon>Pezizomycotina</taxon>
        <taxon>Orbiliomycetes</taxon>
        <taxon>Orbiliales</taxon>
        <taxon>Orbiliaceae</taxon>
        <taxon>Orbilia</taxon>
    </lineage>
</organism>
<name>A0AAV9V0P9_9PEZI</name>
<feature type="region of interest" description="Disordered" evidence="1">
    <location>
        <begin position="1"/>
        <end position="96"/>
    </location>
</feature>
<feature type="compositionally biased region" description="Low complexity" evidence="1">
    <location>
        <begin position="185"/>
        <end position="197"/>
    </location>
</feature>
<feature type="compositionally biased region" description="Polar residues" evidence="1">
    <location>
        <begin position="56"/>
        <end position="65"/>
    </location>
</feature>
<proteinExistence type="predicted"/>
<dbReference type="AlphaFoldDB" id="A0AAV9V0P9"/>
<feature type="region of interest" description="Disordered" evidence="1">
    <location>
        <begin position="112"/>
        <end position="215"/>
    </location>
</feature>